<keyword evidence="2" id="KW-1185">Reference proteome</keyword>
<dbReference type="AlphaFoldDB" id="A0A1T4KMR6"/>
<name>A0A1T4KMR6_TREPO</name>
<evidence type="ECO:0000313" key="1">
    <source>
        <dbReference type="EMBL" id="SJZ43695.1"/>
    </source>
</evidence>
<organism evidence="1 2">
    <name type="scientific">Treponema porcinum</name>
    <dbReference type="NCBI Taxonomy" id="261392"/>
    <lineage>
        <taxon>Bacteria</taxon>
        <taxon>Pseudomonadati</taxon>
        <taxon>Spirochaetota</taxon>
        <taxon>Spirochaetia</taxon>
        <taxon>Spirochaetales</taxon>
        <taxon>Treponemataceae</taxon>
        <taxon>Treponema</taxon>
    </lineage>
</organism>
<sequence>MNKKEMPDSITLNGKRLPLLIQFPVNDHFQIGVYQGTLSDFDMIVRYKQLLDGKWTRARTPKHIHWAVDILIKQHENPEATNRFLDFLLKHWNSVTPLLSEAERKNALDTKTLLDQVNKEALNYPELAEKGEYTIKFLILLAKLLMLQEKTNYPDAYMFKTLLEQLRAHKDIYKIVSTATHH</sequence>
<dbReference type="STRING" id="261392.SAMN02745149_01243"/>
<dbReference type="OrthoDB" id="1491334at2"/>
<proteinExistence type="predicted"/>
<gene>
    <name evidence="1" type="ORF">SAMN02745149_01243</name>
</gene>
<protein>
    <submittedName>
        <fullName evidence="1">Uncharacterized protein</fullName>
    </submittedName>
</protein>
<dbReference type="Proteomes" id="UP000190423">
    <property type="component" value="Unassembled WGS sequence"/>
</dbReference>
<reference evidence="1 2" key="1">
    <citation type="submission" date="2017-02" db="EMBL/GenBank/DDBJ databases">
        <authorList>
            <person name="Peterson S.W."/>
        </authorList>
    </citation>
    <scope>NUCLEOTIDE SEQUENCE [LARGE SCALE GENOMIC DNA]</scope>
    <source>
        <strain evidence="1 2">ATCC BAA-908</strain>
    </source>
</reference>
<accession>A0A1T4KMR6</accession>
<dbReference type="GeneID" id="78316542"/>
<evidence type="ECO:0000313" key="2">
    <source>
        <dbReference type="Proteomes" id="UP000190423"/>
    </source>
</evidence>
<dbReference type="RefSeq" id="WP_078933153.1">
    <property type="nucleotide sequence ID" value="NZ_FUWG01000008.1"/>
</dbReference>
<dbReference type="EMBL" id="FUWG01000008">
    <property type="protein sequence ID" value="SJZ43695.1"/>
    <property type="molecule type" value="Genomic_DNA"/>
</dbReference>